<reference evidence="1 2" key="1">
    <citation type="journal article" date="2018" name="Elife">
        <title>Discovery and characterization of a prevalent human gut bacterial enzyme sufficient for the inactivation of a family of plant toxins.</title>
        <authorList>
            <person name="Koppel N."/>
            <person name="Bisanz J.E."/>
            <person name="Pandelia M.E."/>
            <person name="Turnbaugh P.J."/>
            <person name="Balskus E.P."/>
        </authorList>
    </citation>
    <scope>NUCLEOTIDE SEQUENCE [LARGE SCALE GENOMIC DNA]</scope>
    <source>
        <strain evidence="1 2">W1 BHI 6</strain>
    </source>
</reference>
<name>A0A369M533_EGGLN</name>
<accession>A0A369M533</accession>
<protein>
    <submittedName>
        <fullName evidence="1">Uncharacterized protein</fullName>
    </submittedName>
</protein>
<dbReference type="EMBL" id="PPTU01000038">
    <property type="protein sequence ID" value="RDB66047.1"/>
    <property type="molecule type" value="Genomic_DNA"/>
</dbReference>
<dbReference type="Proteomes" id="UP000253970">
    <property type="component" value="Unassembled WGS sequence"/>
</dbReference>
<evidence type="ECO:0000313" key="2">
    <source>
        <dbReference type="Proteomes" id="UP000253970"/>
    </source>
</evidence>
<organism evidence="1 2">
    <name type="scientific">Eggerthella lenta</name>
    <name type="common">Eubacterium lentum</name>
    <dbReference type="NCBI Taxonomy" id="84112"/>
    <lineage>
        <taxon>Bacteria</taxon>
        <taxon>Bacillati</taxon>
        <taxon>Actinomycetota</taxon>
        <taxon>Coriobacteriia</taxon>
        <taxon>Eggerthellales</taxon>
        <taxon>Eggerthellaceae</taxon>
        <taxon>Eggerthella</taxon>
    </lineage>
</organism>
<evidence type="ECO:0000313" key="1">
    <source>
        <dbReference type="EMBL" id="RDB66047.1"/>
    </source>
</evidence>
<dbReference type="AlphaFoldDB" id="A0A369M533"/>
<sequence length="94" mass="10601">MLDGQVRNDIRSLLSPIYDFFYNTLKNLSMADSIGSHLPTISLARKRFAVFRLEHREILCGISARWADLDGALRTKLPEGSYNPALLPHADAEE</sequence>
<gene>
    <name evidence="1" type="ORF">C1875_14105</name>
</gene>
<comment type="caution">
    <text evidence="1">The sequence shown here is derived from an EMBL/GenBank/DDBJ whole genome shotgun (WGS) entry which is preliminary data.</text>
</comment>
<proteinExistence type="predicted"/>